<evidence type="ECO:0000256" key="2">
    <source>
        <dbReference type="ARBA" id="ARBA00022982"/>
    </source>
</evidence>
<dbReference type="Pfam" id="PF14559">
    <property type="entry name" value="TPR_19"/>
    <property type="match status" value="1"/>
</dbReference>
<comment type="caution">
    <text evidence="7">The sequence shown here is derived from an EMBL/GenBank/DDBJ whole genome shotgun (WGS) entry which is preliminary data.</text>
</comment>
<dbReference type="EMBL" id="JBHLUN010000013">
    <property type="protein sequence ID" value="MFC0410129.1"/>
    <property type="molecule type" value="Genomic_DNA"/>
</dbReference>
<feature type="compositionally biased region" description="Low complexity" evidence="5">
    <location>
        <begin position="1"/>
        <end position="11"/>
    </location>
</feature>
<name>A0ABV6JWW7_9PROT</name>
<keyword evidence="2" id="KW-0249">Electron transport</keyword>
<dbReference type="RefSeq" id="WP_377045881.1">
    <property type="nucleotide sequence ID" value="NZ_JBHLUN010000013.1"/>
</dbReference>
<organism evidence="7 8">
    <name type="scientific">Roseomonas elaeocarpi</name>
    <dbReference type="NCBI Taxonomy" id="907779"/>
    <lineage>
        <taxon>Bacteria</taxon>
        <taxon>Pseudomonadati</taxon>
        <taxon>Pseudomonadota</taxon>
        <taxon>Alphaproteobacteria</taxon>
        <taxon>Acetobacterales</taxon>
        <taxon>Roseomonadaceae</taxon>
        <taxon>Roseomonas</taxon>
    </lineage>
</organism>
<gene>
    <name evidence="7" type="ORF">ACFFGY_17895</name>
</gene>
<dbReference type="Proteomes" id="UP001589865">
    <property type="component" value="Unassembled WGS sequence"/>
</dbReference>
<keyword evidence="8" id="KW-1185">Reference proteome</keyword>
<dbReference type="Pfam" id="PF00085">
    <property type="entry name" value="Thioredoxin"/>
    <property type="match status" value="1"/>
</dbReference>
<sequence length="313" mass="33322">MDTILDPNRPAAGGGAPADAIRDGDQSTFMQDVIEASQQTPILVDFWATWCGPCKQLTPTLEKVVRATGGRVKLVKIDIDKNQALVRQLAQMGLPLQSVPTVVAFWRGQIADLFQGALPESEVKKFAEALLKLAGGQTPAADLLGEAKAAVEAGDHAEALQLFGQLVQAEPENPEAFAGVARALMALDEEDQAQAVLAQVPAKIANHAEIASVRAALELAVQGREASAKLGEIERRVAADPDDHAARIELAVALNAAGDKDGAAEALMAAIRRDRDWNDQAARKQLLKFLESWGFADPASVAARRKLSTLLFS</sequence>
<dbReference type="Gene3D" id="1.25.40.10">
    <property type="entry name" value="Tetratricopeptide repeat domain"/>
    <property type="match status" value="2"/>
</dbReference>
<evidence type="ECO:0000256" key="5">
    <source>
        <dbReference type="SAM" id="MobiDB-lite"/>
    </source>
</evidence>
<dbReference type="PRINTS" id="PR00421">
    <property type="entry name" value="THIOREDOXIN"/>
</dbReference>
<feature type="domain" description="Thioredoxin" evidence="6">
    <location>
        <begin position="5"/>
        <end position="132"/>
    </location>
</feature>
<protein>
    <submittedName>
        <fullName evidence="7">Tetratricopeptide repeat protein</fullName>
    </submittedName>
</protein>
<proteinExistence type="predicted"/>
<dbReference type="InterPro" id="IPR011990">
    <property type="entry name" value="TPR-like_helical_dom_sf"/>
</dbReference>
<accession>A0ABV6JWW7</accession>
<keyword evidence="4" id="KW-0676">Redox-active center</keyword>
<reference evidence="7 8" key="1">
    <citation type="submission" date="2024-09" db="EMBL/GenBank/DDBJ databases">
        <authorList>
            <person name="Sun Q."/>
            <person name="Mori K."/>
        </authorList>
    </citation>
    <scope>NUCLEOTIDE SEQUENCE [LARGE SCALE GENOMIC DNA]</scope>
    <source>
        <strain evidence="7 8">TBRC 5777</strain>
    </source>
</reference>
<dbReference type="InterPro" id="IPR013766">
    <property type="entry name" value="Thioredoxin_domain"/>
</dbReference>
<evidence type="ECO:0000259" key="6">
    <source>
        <dbReference type="PROSITE" id="PS51352"/>
    </source>
</evidence>
<dbReference type="InterPro" id="IPR036249">
    <property type="entry name" value="Thioredoxin-like_sf"/>
</dbReference>
<dbReference type="PANTHER" id="PTHR45663:SF11">
    <property type="entry name" value="GEO12009P1"/>
    <property type="match status" value="1"/>
</dbReference>
<dbReference type="CDD" id="cd02956">
    <property type="entry name" value="ybbN"/>
    <property type="match status" value="1"/>
</dbReference>
<feature type="region of interest" description="Disordered" evidence="5">
    <location>
        <begin position="1"/>
        <end position="21"/>
    </location>
</feature>
<dbReference type="SUPFAM" id="SSF52833">
    <property type="entry name" value="Thioredoxin-like"/>
    <property type="match status" value="1"/>
</dbReference>
<evidence type="ECO:0000313" key="7">
    <source>
        <dbReference type="EMBL" id="MFC0410129.1"/>
    </source>
</evidence>
<dbReference type="SUPFAM" id="SSF48452">
    <property type="entry name" value="TPR-like"/>
    <property type="match status" value="1"/>
</dbReference>
<dbReference type="PROSITE" id="PS00194">
    <property type="entry name" value="THIOREDOXIN_1"/>
    <property type="match status" value="1"/>
</dbReference>
<dbReference type="InterPro" id="IPR017937">
    <property type="entry name" value="Thioredoxin_CS"/>
</dbReference>
<evidence type="ECO:0000256" key="1">
    <source>
        <dbReference type="ARBA" id="ARBA00022448"/>
    </source>
</evidence>
<evidence type="ECO:0000256" key="3">
    <source>
        <dbReference type="ARBA" id="ARBA00023157"/>
    </source>
</evidence>
<dbReference type="PANTHER" id="PTHR45663">
    <property type="entry name" value="GEO12009P1"/>
    <property type="match status" value="1"/>
</dbReference>
<dbReference type="PROSITE" id="PS51352">
    <property type="entry name" value="THIOREDOXIN_2"/>
    <property type="match status" value="1"/>
</dbReference>
<dbReference type="Pfam" id="PF14561">
    <property type="entry name" value="TPR_20"/>
    <property type="match status" value="1"/>
</dbReference>
<evidence type="ECO:0000313" key="8">
    <source>
        <dbReference type="Proteomes" id="UP001589865"/>
    </source>
</evidence>
<evidence type="ECO:0000256" key="4">
    <source>
        <dbReference type="ARBA" id="ARBA00023284"/>
    </source>
</evidence>
<dbReference type="Gene3D" id="3.40.30.10">
    <property type="entry name" value="Glutaredoxin"/>
    <property type="match status" value="1"/>
</dbReference>
<keyword evidence="3" id="KW-1015">Disulfide bond</keyword>
<keyword evidence="1" id="KW-0813">Transport</keyword>